<dbReference type="EMBL" id="CAADEX010000015">
    <property type="protein sequence ID" value="VFJ47052.1"/>
    <property type="molecule type" value="Genomic_DNA"/>
</dbReference>
<name>A0A450S5C3_9GAMM</name>
<evidence type="ECO:0000313" key="1">
    <source>
        <dbReference type="EMBL" id="VFJ42780.1"/>
    </source>
</evidence>
<protein>
    <submittedName>
        <fullName evidence="2">Uncharacterized protein</fullName>
    </submittedName>
</protein>
<evidence type="ECO:0000313" key="2">
    <source>
        <dbReference type="EMBL" id="VFJ47052.1"/>
    </source>
</evidence>
<dbReference type="EMBL" id="CAADEY010000002">
    <property type="protein sequence ID" value="VFJ42780.1"/>
    <property type="molecule type" value="Genomic_DNA"/>
</dbReference>
<organism evidence="2">
    <name type="scientific">Candidatus Kentrum sp. DK</name>
    <dbReference type="NCBI Taxonomy" id="2126562"/>
    <lineage>
        <taxon>Bacteria</taxon>
        <taxon>Pseudomonadati</taxon>
        <taxon>Pseudomonadota</taxon>
        <taxon>Gammaproteobacteria</taxon>
        <taxon>Candidatus Kentrum</taxon>
    </lineage>
</organism>
<gene>
    <name evidence="2" type="ORF">BECKDK2373B_GA0170837_101536</name>
    <name evidence="1" type="ORF">BECKDK2373C_GA0170839_100243</name>
</gene>
<proteinExistence type="predicted"/>
<reference evidence="2" key="1">
    <citation type="submission" date="2019-02" db="EMBL/GenBank/DDBJ databases">
        <authorList>
            <person name="Gruber-Vodicka R. H."/>
            <person name="Seah K. B. B."/>
        </authorList>
    </citation>
    <scope>NUCLEOTIDE SEQUENCE</scope>
    <source>
        <strain evidence="1">BECK_DK161</strain>
        <strain evidence="2">BECK_DK47</strain>
    </source>
</reference>
<accession>A0A450S5C3</accession>
<sequence>MNEPTVEKNGIKTIGKRRLSSGGLVNTDNLFQLMVALRKGKPFHPVGVYRFKTYEEKAAWDRKMMARR</sequence>
<dbReference type="AlphaFoldDB" id="A0A450S5C3"/>